<dbReference type="InterPro" id="IPR001680">
    <property type="entry name" value="WD40_rpt"/>
</dbReference>
<reference key="1">
    <citation type="journal article" date="2007" name="Nature">
        <title>The medaka draft genome and insights into vertebrate genome evolution.</title>
        <authorList>
            <person name="Kasahara M."/>
            <person name="Naruse K."/>
            <person name="Sasaki S."/>
            <person name="Nakatani Y."/>
            <person name="Qu W."/>
            <person name="Ahsan B."/>
            <person name="Yamada T."/>
            <person name="Nagayasu Y."/>
            <person name="Doi K."/>
            <person name="Kasai Y."/>
            <person name="Jindo T."/>
            <person name="Kobayashi D."/>
            <person name="Shimada A."/>
            <person name="Toyoda A."/>
            <person name="Kuroki Y."/>
            <person name="Fujiyama A."/>
            <person name="Sasaki T."/>
            <person name="Shimizu A."/>
            <person name="Asakawa S."/>
            <person name="Shimizu N."/>
            <person name="Hashimoto S."/>
            <person name="Yang J."/>
            <person name="Lee Y."/>
            <person name="Matsushima K."/>
            <person name="Sugano S."/>
            <person name="Sakaizumi M."/>
            <person name="Narita T."/>
            <person name="Ohishi K."/>
            <person name="Haga S."/>
            <person name="Ohta F."/>
            <person name="Nomoto H."/>
            <person name="Nogata K."/>
            <person name="Morishita T."/>
            <person name="Endo T."/>
            <person name="Shin-I T."/>
            <person name="Takeda H."/>
            <person name="Morishita S."/>
            <person name="Kohara Y."/>
        </authorList>
    </citation>
    <scope>NUCLEOTIDE SEQUENCE [LARGE SCALE GENOMIC DNA]</scope>
    <source>
        <strain>Hd-rR</strain>
    </source>
</reference>
<evidence type="ECO:0000313" key="5">
    <source>
        <dbReference type="Proteomes" id="UP000265180"/>
    </source>
</evidence>
<reference evidence="4" key="3">
    <citation type="submission" date="2025-08" db="UniProtKB">
        <authorList>
            <consortium name="Ensembl"/>
        </authorList>
    </citation>
    <scope>IDENTIFICATION</scope>
    <source>
        <strain evidence="4">HNI</strain>
    </source>
</reference>
<evidence type="ECO:0000313" key="4">
    <source>
        <dbReference type="Ensembl" id="ENSORLP00020006588.1"/>
    </source>
</evidence>
<dbReference type="SMART" id="SM00320">
    <property type="entry name" value="WD40"/>
    <property type="match status" value="4"/>
</dbReference>
<accession>A0A3P9KE44</accession>
<feature type="repeat" description="WD" evidence="3">
    <location>
        <begin position="12"/>
        <end position="53"/>
    </location>
</feature>
<dbReference type="Pfam" id="PF00400">
    <property type="entry name" value="WD40"/>
    <property type="match status" value="3"/>
</dbReference>
<organism evidence="4 5">
    <name type="scientific">Oryzias latipes</name>
    <name type="common">Japanese rice fish</name>
    <name type="synonym">Japanese killifish</name>
    <dbReference type="NCBI Taxonomy" id="8090"/>
    <lineage>
        <taxon>Eukaryota</taxon>
        <taxon>Metazoa</taxon>
        <taxon>Chordata</taxon>
        <taxon>Craniata</taxon>
        <taxon>Vertebrata</taxon>
        <taxon>Euteleostomi</taxon>
        <taxon>Actinopterygii</taxon>
        <taxon>Neopterygii</taxon>
        <taxon>Teleostei</taxon>
        <taxon>Neoteleostei</taxon>
        <taxon>Acanthomorphata</taxon>
        <taxon>Ovalentaria</taxon>
        <taxon>Atherinomorphae</taxon>
        <taxon>Beloniformes</taxon>
        <taxon>Adrianichthyidae</taxon>
        <taxon>Oryziinae</taxon>
        <taxon>Oryzias</taxon>
    </lineage>
</organism>
<dbReference type="Ensembl" id="ENSORLT00020004325.1">
    <property type="protein sequence ID" value="ENSORLP00020006588.1"/>
    <property type="gene ID" value="ENSORLG00020007448.1"/>
</dbReference>
<dbReference type="PANTHER" id="PTHR44324">
    <property type="entry name" value="WD40 REPEAT DOMAIN 95"/>
    <property type="match status" value="1"/>
</dbReference>
<dbReference type="InterPro" id="IPR051242">
    <property type="entry name" value="WD-EF-hand_domain"/>
</dbReference>
<protein>
    <submittedName>
        <fullName evidence="4">Uncharacterized protein</fullName>
    </submittedName>
</protein>
<proteinExistence type="predicted"/>
<evidence type="ECO:0000256" key="2">
    <source>
        <dbReference type="ARBA" id="ARBA00022737"/>
    </source>
</evidence>
<reference evidence="4 5" key="2">
    <citation type="submission" date="2017-04" db="EMBL/GenBank/DDBJ databases">
        <title>CpG methylation of centromeres and impact of large insertions on vertebrate speciation.</title>
        <authorList>
            <person name="Ichikawa K."/>
            <person name="Yoshimura J."/>
            <person name="Morishita S."/>
        </authorList>
    </citation>
    <scope>NUCLEOTIDE SEQUENCE</scope>
    <source>
        <strain evidence="4 5">HNI</strain>
    </source>
</reference>
<dbReference type="SUPFAM" id="SSF50978">
    <property type="entry name" value="WD40 repeat-like"/>
    <property type="match status" value="1"/>
</dbReference>
<evidence type="ECO:0000256" key="1">
    <source>
        <dbReference type="ARBA" id="ARBA00022574"/>
    </source>
</evidence>
<dbReference type="AlphaFoldDB" id="A0A3P9KE44"/>
<name>A0A3P9KE44_ORYLA</name>
<dbReference type="PROSITE" id="PS00678">
    <property type="entry name" value="WD_REPEATS_1"/>
    <property type="match status" value="1"/>
</dbReference>
<keyword evidence="2" id="KW-0677">Repeat</keyword>
<sequence>LYKEGGTSDHLIPSHDQPLWDVIYNSQFKQLVSLSLDACIRVWDILTGEFLLEFSALSNVFMKPVAIMFDPTNRKLLVLSKDKEIAYWNFNNGKEIEVLPLKVPNHVTGIENQGTIFDREPLIEDLHDPESLALSTGYKSMGGVVSTSLKTRTTNRKTDILLVSHGGFVFAWSIQRHGGVIAKFRAVTKDSAKITCMTTNKTEKILLTGDSTGRLCLWDIQGFTDRTQSESVQHKALEECVLVCPDSDNIISAGQDHNVKIWTMQGDFLGTFMKDTWDLSLSMFPESKVRKELKNGETMFWGHSTTTVGDLTAVTLFAETGQSPMWRIPLKKTLELQ</sequence>
<dbReference type="InterPro" id="IPR015943">
    <property type="entry name" value="WD40/YVTN_repeat-like_dom_sf"/>
</dbReference>
<dbReference type="PANTHER" id="PTHR44324:SF4">
    <property type="entry name" value="WD40 REPEAT DOMAIN 95"/>
    <property type="match status" value="1"/>
</dbReference>
<keyword evidence="1 3" id="KW-0853">WD repeat</keyword>
<dbReference type="InterPro" id="IPR036322">
    <property type="entry name" value="WD40_repeat_dom_sf"/>
</dbReference>
<dbReference type="Gene3D" id="2.130.10.10">
    <property type="entry name" value="YVTN repeat-like/Quinoprotein amine dehydrogenase"/>
    <property type="match status" value="2"/>
</dbReference>
<reference evidence="4" key="4">
    <citation type="submission" date="2025-09" db="UniProtKB">
        <authorList>
            <consortium name="Ensembl"/>
        </authorList>
    </citation>
    <scope>IDENTIFICATION</scope>
    <source>
        <strain evidence="4">HNI</strain>
    </source>
</reference>
<evidence type="ECO:0000256" key="3">
    <source>
        <dbReference type="PROSITE-ProRule" id="PRU00221"/>
    </source>
</evidence>
<dbReference type="InterPro" id="IPR019775">
    <property type="entry name" value="WD40_repeat_CS"/>
</dbReference>
<dbReference type="Proteomes" id="UP000265180">
    <property type="component" value="Chromosome 13"/>
</dbReference>
<dbReference type="PROSITE" id="PS50082">
    <property type="entry name" value="WD_REPEATS_2"/>
    <property type="match status" value="1"/>
</dbReference>